<keyword evidence="3" id="KW-1185">Reference proteome</keyword>
<sequence length="554" mass="61927">MWNGDTLQNYLSFLKVEIKRKRQSLGIPFESKGLVICDAATVHSTGVYDQIRARFELEANVILLHGGRSSLHDHGIQIVGGWGACGAPNDAWHQFFHYMRRAWMRMATGMSASVKLRTAYQDMGISIDGNSRFTLSVEGSLMADAWALQQIGNYKNGKILLWSWISRGLISMEQLASWHFNQNLEEAQQFLESASGELRKLADLDELPEPHEPGDASGVAKAETTVMSGEVTSLWSITDPENPQAAPIVLPQWFVGPIDKAILIWKQESAIWKQRKEKRLEQGHDQLTPKMQEAYEQWMSDTARSIILNKKTKTQVKNFTSKSRHQLKKTCLLLVIQMADKAENLMISAGAGKIWRLALIQGQLPPTDAVPAEVDHFSGDLPQQPEMLGDAEYDDNAATAEDVELQQADQNMVGCSEDEGENLHPDMVQYMFVDTDSDSEGEACDPIFAKAKRVRVLESQPEYQRLKDLGLATRPHGCSLGCHPAARVYRAQSACSAHFSRSWGSDGRNAWQALLRVVELMLESHIKVNASDRLARKQLGKIQGLRAAEPPHKD</sequence>
<evidence type="ECO:0000313" key="1">
    <source>
        <dbReference type="EMBL" id="CAK9011815.1"/>
    </source>
</evidence>
<comment type="caution">
    <text evidence="1">The sequence shown here is derived from an EMBL/GenBank/DDBJ whole genome shotgun (WGS) entry which is preliminary data.</text>
</comment>
<dbReference type="EMBL" id="CAXAMM010006668">
    <property type="protein sequence ID" value="CAK9011815.1"/>
    <property type="molecule type" value="Genomic_DNA"/>
</dbReference>
<evidence type="ECO:0000313" key="3">
    <source>
        <dbReference type="Proteomes" id="UP001642464"/>
    </source>
</evidence>
<dbReference type="EMBL" id="CAXAMM010007779">
    <property type="protein sequence ID" value="CAK9015298.1"/>
    <property type="molecule type" value="Genomic_DNA"/>
</dbReference>
<reference evidence="1 3" key="1">
    <citation type="submission" date="2024-02" db="EMBL/GenBank/DDBJ databases">
        <authorList>
            <person name="Chen Y."/>
            <person name="Shah S."/>
            <person name="Dougan E. K."/>
            <person name="Thang M."/>
            <person name="Chan C."/>
        </authorList>
    </citation>
    <scope>NUCLEOTIDE SEQUENCE [LARGE SCALE GENOMIC DNA]</scope>
</reference>
<name>A0ABP0JBM8_9DINO</name>
<proteinExistence type="predicted"/>
<gene>
    <name evidence="1" type="ORF">SCF082_LOCUS11251</name>
    <name evidence="2" type="ORF">SCF082_LOCUS12701</name>
</gene>
<protein>
    <submittedName>
        <fullName evidence="1">Mitochondrial</fullName>
    </submittedName>
</protein>
<organism evidence="1 3">
    <name type="scientific">Durusdinium trenchii</name>
    <dbReference type="NCBI Taxonomy" id="1381693"/>
    <lineage>
        <taxon>Eukaryota</taxon>
        <taxon>Sar</taxon>
        <taxon>Alveolata</taxon>
        <taxon>Dinophyceae</taxon>
        <taxon>Suessiales</taxon>
        <taxon>Symbiodiniaceae</taxon>
        <taxon>Durusdinium</taxon>
    </lineage>
</organism>
<dbReference type="Proteomes" id="UP001642464">
    <property type="component" value="Unassembled WGS sequence"/>
</dbReference>
<accession>A0ABP0JBM8</accession>
<evidence type="ECO:0000313" key="2">
    <source>
        <dbReference type="EMBL" id="CAK9015298.1"/>
    </source>
</evidence>